<dbReference type="Gene3D" id="2.30.30.940">
    <property type="match status" value="1"/>
</dbReference>
<dbReference type="EMBL" id="BAABFL010000081">
    <property type="protein sequence ID" value="GAA4648598.1"/>
    <property type="molecule type" value="Genomic_DNA"/>
</dbReference>
<evidence type="ECO:0000256" key="2">
    <source>
        <dbReference type="ARBA" id="ARBA00022840"/>
    </source>
</evidence>
<dbReference type="Pfam" id="PF14490">
    <property type="entry name" value="HHH_RecD2"/>
    <property type="match status" value="1"/>
</dbReference>
<name>A0ABP8UXE4_9GAMM</name>
<evidence type="ECO:0000259" key="4">
    <source>
        <dbReference type="SMART" id="SM00278"/>
    </source>
</evidence>
<feature type="domain" description="Helix-hairpin-helix DNA-binding motif class 1" evidence="4">
    <location>
        <begin position="132"/>
        <end position="151"/>
    </location>
</feature>
<dbReference type="InterPro" id="IPR041451">
    <property type="entry name" value="RecD2_SH13"/>
</dbReference>
<dbReference type="Pfam" id="PF13538">
    <property type="entry name" value="UvrD_C_2"/>
    <property type="match status" value="1"/>
</dbReference>
<dbReference type="SMART" id="SM00278">
    <property type="entry name" value="HhH1"/>
    <property type="match status" value="2"/>
</dbReference>
<dbReference type="Pfam" id="PF18335">
    <property type="entry name" value="SH3_13"/>
    <property type="match status" value="1"/>
</dbReference>
<organism evidence="5 6">
    <name type="scientific">Kistimonas scapharcae</name>
    <dbReference type="NCBI Taxonomy" id="1036133"/>
    <lineage>
        <taxon>Bacteria</taxon>
        <taxon>Pseudomonadati</taxon>
        <taxon>Pseudomonadota</taxon>
        <taxon>Gammaproteobacteria</taxon>
        <taxon>Oceanospirillales</taxon>
        <taxon>Endozoicomonadaceae</taxon>
        <taxon>Kistimonas</taxon>
    </lineage>
</organism>
<dbReference type="NCBIfam" id="TIGR01448">
    <property type="entry name" value="recD_rel"/>
    <property type="match status" value="1"/>
</dbReference>
<evidence type="ECO:0000256" key="3">
    <source>
        <dbReference type="HAMAP-Rule" id="MF_01488"/>
    </source>
</evidence>
<dbReference type="HAMAP" id="MF_01488">
    <property type="entry name" value="RecD2"/>
    <property type="match status" value="1"/>
</dbReference>
<dbReference type="SUPFAM" id="SSF52540">
    <property type="entry name" value="P-loop containing nucleoside triphosphate hydrolases"/>
    <property type="match status" value="2"/>
</dbReference>
<comment type="function">
    <text evidence="3">DNA-dependent ATPase and ATP-dependent 5'-3' DNA helicase. Has no activity on blunt DNA or DNA with 3'-overhangs, requires at least 10 bases of 5'-ssDNA for helicase activity.</text>
</comment>
<dbReference type="CDD" id="cd18809">
    <property type="entry name" value="SF1_C_RecD"/>
    <property type="match status" value="1"/>
</dbReference>
<gene>
    <name evidence="3" type="primary">recD2</name>
    <name evidence="5" type="ORF">GCM10023116_08670</name>
</gene>
<dbReference type="SUPFAM" id="SSF47781">
    <property type="entry name" value="RuvA domain 2-like"/>
    <property type="match status" value="1"/>
</dbReference>
<dbReference type="Pfam" id="PF13245">
    <property type="entry name" value="AAA_19"/>
    <property type="match status" value="1"/>
</dbReference>
<dbReference type="InterPro" id="IPR029493">
    <property type="entry name" value="RecD2-like_HHH"/>
</dbReference>
<keyword evidence="2 3" id="KW-0067">ATP-binding</keyword>
<keyword evidence="1 3" id="KW-0547">Nucleotide-binding</keyword>
<accession>A0ABP8UXE4</accession>
<protein>
    <recommendedName>
        <fullName evidence="3">ATP-dependent RecD2 DNA helicase</fullName>
        <ecNumber evidence="3">5.6.2.3</ecNumber>
    </recommendedName>
    <alternativeName>
        <fullName evidence="3">DNA 5'-3' helicase subunit RecD2</fullName>
    </alternativeName>
</protein>
<reference evidence="6" key="1">
    <citation type="journal article" date="2019" name="Int. J. Syst. Evol. Microbiol.">
        <title>The Global Catalogue of Microorganisms (GCM) 10K type strain sequencing project: providing services to taxonomists for standard genome sequencing and annotation.</title>
        <authorList>
            <consortium name="The Broad Institute Genomics Platform"/>
            <consortium name="The Broad Institute Genome Sequencing Center for Infectious Disease"/>
            <person name="Wu L."/>
            <person name="Ma J."/>
        </authorList>
    </citation>
    <scope>NUCLEOTIDE SEQUENCE [LARGE SCALE GENOMIC DNA]</scope>
    <source>
        <strain evidence="6">JCM 17805</strain>
    </source>
</reference>
<dbReference type="InterPro" id="IPR006345">
    <property type="entry name" value="RecD2"/>
</dbReference>
<evidence type="ECO:0000313" key="5">
    <source>
        <dbReference type="EMBL" id="GAA4648598.1"/>
    </source>
</evidence>
<dbReference type="InterPro" id="IPR050534">
    <property type="entry name" value="Coronavir_polyprotein_1ab"/>
</dbReference>
<proteinExistence type="inferred from homology"/>
<dbReference type="Pfam" id="PF14520">
    <property type="entry name" value="HHH_5"/>
    <property type="match status" value="1"/>
</dbReference>
<evidence type="ECO:0000313" key="6">
    <source>
        <dbReference type="Proteomes" id="UP001500604"/>
    </source>
</evidence>
<dbReference type="CDD" id="cd17933">
    <property type="entry name" value="DEXSc_RecD-like"/>
    <property type="match status" value="1"/>
</dbReference>
<dbReference type="InterPro" id="IPR003583">
    <property type="entry name" value="Hlx-hairpin-Hlx_DNA-bd_motif"/>
</dbReference>
<keyword evidence="3" id="KW-0238">DNA-binding</keyword>
<dbReference type="PANTHER" id="PTHR43788:SF6">
    <property type="entry name" value="DNA HELICASE B"/>
    <property type="match status" value="1"/>
</dbReference>
<dbReference type="Gene3D" id="1.10.150.20">
    <property type="entry name" value="5' to 3' exonuclease, C-terminal subdomain"/>
    <property type="match status" value="1"/>
</dbReference>
<evidence type="ECO:0000256" key="1">
    <source>
        <dbReference type="ARBA" id="ARBA00022741"/>
    </source>
</evidence>
<dbReference type="EC" id="5.6.2.3" evidence="3"/>
<dbReference type="Gene3D" id="1.10.10.2220">
    <property type="match status" value="1"/>
</dbReference>
<dbReference type="InterPro" id="IPR010994">
    <property type="entry name" value="RuvA_2-like"/>
</dbReference>
<dbReference type="Proteomes" id="UP001500604">
    <property type="component" value="Unassembled WGS sequence"/>
</dbReference>
<comment type="catalytic activity">
    <reaction evidence="3">
        <text>ATP + H2O = ADP + phosphate + H(+)</text>
        <dbReference type="Rhea" id="RHEA:13065"/>
        <dbReference type="ChEBI" id="CHEBI:15377"/>
        <dbReference type="ChEBI" id="CHEBI:15378"/>
        <dbReference type="ChEBI" id="CHEBI:30616"/>
        <dbReference type="ChEBI" id="CHEBI:43474"/>
        <dbReference type="ChEBI" id="CHEBI:456216"/>
        <dbReference type="EC" id="5.6.2.3"/>
    </reaction>
</comment>
<feature type="binding site" evidence="3">
    <location>
        <begin position="296"/>
        <end position="300"/>
    </location>
    <ligand>
        <name>ATP</name>
        <dbReference type="ChEBI" id="CHEBI:30616"/>
    </ligand>
</feature>
<feature type="domain" description="Helix-hairpin-helix DNA-binding motif class 1" evidence="4">
    <location>
        <begin position="68"/>
        <end position="87"/>
    </location>
</feature>
<dbReference type="InterPro" id="IPR027785">
    <property type="entry name" value="UvrD-like_helicase_C"/>
</dbReference>
<keyword evidence="6" id="KW-1185">Reference proteome</keyword>
<keyword evidence="3" id="KW-0378">Hydrolase</keyword>
<comment type="similarity">
    <text evidence="3">Belongs to the RecD family. RecD2 subfamily.</text>
</comment>
<dbReference type="PANTHER" id="PTHR43788">
    <property type="entry name" value="DNA2/NAM7 HELICASE FAMILY MEMBER"/>
    <property type="match status" value="1"/>
</dbReference>
<keyword evidence="3" id="KW-0347">Helicase</keyword>
<dbReference type="Gene3D" id="3.40.50.300">
    <property type="entry name" value="P-loop containing nucleotide triphosphate hydrolases"/>
    <property type="match status" value="2"/>
</dbReference>
<dbReference type="InterPro" id="IPR027417">
    <property type="entry name" value="P-loop_NTPase"/>
</dbReference>
<comment type="caution">
    <text evidence="5">The sequence shown here is derived from an EMBL/GenBank/DDBJ whole genome shotgun (WGS) entry which is preliminary data.</text>
</comment>
<keyword evidence="3" id="KW-0413">Isomerase</keyword>
<sequence length="672" mass="73658">MATGHWNNHPLHGWQFEVAHVSTTLPDSPEGIRRFLASEFRHIGPCLANTIVAHFGTAFFSILEQTPERLTEVKGIGNKLKERLITTWPEKKAIRTLMHFLREHNISATLATRLHKHYGEEAIHTVQQNPYQLAVDIRGIGFKTADALANLLGIAPDSLMRARAGVRHCLQTFTGRGHCARARNKLIRDALKLLGDIPATVITAAIEAEIRAKHLIPETIDDTPCLFTASLYHAECGVARQVHRLRKGATTWAAINLSRAIPWAETRKGIKLSPSQQQAVTLSVQNKVCILTGGPGVGKTTVVNCIVSIVAAKSGHISLCAPTGRAARRLSESTGRPAKTIHRLLEIDPSGSGYKYSASNPLATDMLVVDEASMVDIVLMNRLLQAIPSHAAVLLVGDTDQLPSVGPGAVLTDLIHAGCIPVARLTEIHRQAATSAIVTCAHGINRGRPPEPTSPDTLTDCHFFPEEDPEQVLETLQTIVSQWLPQQFGLDPVRDIQVLTPGRKGTLGTESLNRLLQHRLNHNLPDSGLPGQPAFAPGDKVIQTVNNYERDVFNGDIGTVITTDSVNEAIIIRFEENEVSYPFGELDELSLAYAITIHKSQGSEYPCVVIPVTTQHYPLLERNLLYTGITRGRQRVVLIGQPQAVTMATHIRKSSQRLTLLRSRLRQGESCR</sequence>